<evidence type="ECO:0000313" key="1">
    <source>
        <dbReference type="EMBL" id="OVA15467.1"/>
    </source>
</evidence>
<dbReference type="AlphaFoldDB" id="A0A200QY94"/>
<reference evidence="1 2" key="1">
    <citation type="journal article" date="2017" name="Mol. Plant">
        <title>The Genome of Medicinal Plant Macleaya cordata Provides New Insights into Benzylisoquinoline Alkaloids Metabolism.</title>
        <authorList>
            <person name="Liu X."/>
            <person name="Liu Y."/>
            <person name="Huang P."/>
            <person name="Ma Y."/>
            <person name="Qing Z."/>
            <person name="Tang Q."/>
            <person name="Cao H."/>
            <person name="Cheng P."/>
            <person name="Zheng Y."/>
            <person name="Yuan Z."/>
            <person name="Zhou Y."/>
            <person name="Liu J."/>
            <person name="Tang Z."/>
            <person name="Zhuo Y."/>
            <person name="Zhang Y."/>
            <person name="Yu L."/>
            <person name="Huang J."/>
            <person name="Yang P."/>
            <person name="Peng Q."/>
            <person name="Zhang J."/>
            <person name="Jiang W."/>
            <person name="Zhang Z."/>
            <person name="Lin K."/>
            <person name="Ro D.K."/>
            <person name="Chen X."/>
            <person name="Xiong X."/>
            <person name="Shang Y."/>
            <person name="Huang S."/>
            <person name="Zeng J."/>
        </authorList>
    </citation>
    <scope>NUCLEOTIDE SEQUENCE [LARGE SCALE GENOMIC DNA]</scope>
    <source>
        <strain evidence="2">cv. BLH2017</strain>
        <tissue evidence="1">Root</tissue>
    </source>
</reference>
<comment type="caution">
    <text evidence="1">The sequence shown here is derived from an EMBL/GenBank/DDBJ whole genome shotgun (WGS) entry which is preliminary data.</text>
</comment>
<dbReference type="Proteomes" id="UP000195402">
    <property type="component" value="Unassembled WGS sequence"/>
</dbReference>
<name>A0A200QY94_MACCD</name>
<dbReference type="EMBL" id="MVGT01000756">
    <property type="protein sequence ID" value="OVA15467.1"/>
    <property type="molecule type" value="Genomic_DNA"/>
</dbReference>
<proteinExistence type="predicted"/>
<organism evidence="1 2">
    <name type="scientific">Macleaya cordata</name>
    <name type="common">Five-seeded plume-poppy</name>
    <name type="synonym">Bocconia cordata</name>
    <dbReference type="NCBI Taxonomy" id="56857"/>
    <lineage>
        <taxon>Eukaryota</taxon>
        <taxon>Viridiplantae</taxon>
        <taxon>Streptophyta</taxon>
        <taxon>Embryophyta</taxon>
        <taxon>Tracheophyta</taxon>
        <taxon>Spermatophyta</taxon>
        <taxon>Magnoliopsida</taxon>
        <taxon>Ranunculales</taxon>
        <taxon>Papaveraceae</taxon>
        <taxon>Papaveroideae</taxon>
        <taxon>Macleaya</taxon>
    </lineage>
</organism>
<dbReference type="InParanoid" id="A0A200QY94"/>
<sequence length="75" mass="8685">MLKFLLWGLSTNGSIQPSLCDFWPGESIDYRPLEHRHWSSSQGIRRATLPQSRWSALRASIYLESLLQPKLRPFG</sequence>
<keyword evidence="2" id="KW-1185">Reference proteome</keyword>
<protein>
    <submittedName>
        <fullName evidence="1">Uncharacterized protein</fullName>
    </submittedName>
</protein>
<evidence type="ECO:0000313" key="2">
    <source>
        <dbReference type="Proteomes" id="UP000195402"/>
    </source>
</evidence>
<gene>
    <name evidence="1" type="ORF">BVC80_9039g2</name>
</gene>
<accession>A0A200QY94</accession>